<reference evidence="1" key="1">
    <citation type="submission" date="2022-10" db="EMBL/GenBank/DDBJ databases">
        <title>Genome assembly of Lactococcus garvieae isolates from cricket gut.</title>
        <authorList>
            <person name="Luecke A.R."/>
            <person name="Brown A.M.V."/>
            <person name="Wakeman C.A."/>
        </authorList>
    </citation>
    <scope>NUCLEOTIDE SEQUENCE</scope>
    <source>
        <strain evidence="1">Alexii-11_2</strain>
    </source>
</reference>
<dbReference type="RefSeq" id="WP_264308111.1">
    <property type="nucleotide sequence ID" value="NZ_CP109635.1"/>
</dbReference>
<organism evidence="1 2">
    <name type="scientific">Lactococcus garvieae</name>
    <dbReference type="NCBI Taxonomy" id="1363"/>
    <lineage>
        <taxon>Bacteria</taxon>
        <taxon>Bacillati</taxon>
        <taxon>Bacillota</taxon>
        <taxon>Bacilli</taxon>
        <taxon>Lactobacillales</taxon>
        <taxon>Streptococcaceae</taxon>
        <taxon>Lactococcus</taxon>
    </lineage>
</organism>
<accession>A0AA46TV93</accession>
<sequence>MIDIKKHTITEGETTYDVRIYTDLSKLPYKFIQRVKLTKEEVLKLIEEFNLHPTLLSVTIYRKILGVREVK</sequence>
<protein>
    <submittedName>
        <fullName evidence="1">Uncharacterized protein</fullName>
    </submittedName>
</protein>
<evidence type="ECO:0000313" key="2">
    <source>
        <dbReference type="Proteomes" id="UP001164042"/>
    </source>
</evidence>
<dbReference type="EMBL" id="CP109635">
    <property type="protein sequence ID" value="UYT10239.1"/>
    <property type="molecule type" value="Genomic_DNA"/>
</dbReference>
<proteinExistence type="predicted"/>
<dbReference type="AlphaFoldDB" id="A0AA46TV93"/>
<evidence type="ECO:0000313" key="1">
    <source>
        <dbReference type="EMBL" id="UYT10239.1"/>
    </source>
</evidence>
<gene>
    <name evidence="1" type="ORF">OF801_09835</name>
</gene>
<name>A0AA46TV93_9LACT</name>
<dbReference type="Proteomes" id="UP001164042">
    <property type="component" value="Chromosome"/>
</dbReference>